<evidence type="ECO:0000313" key="3">
    <source>
        <dbReference type="Proteomes" id="UP000653493"/>
    </source>
</evidence>
<sequence length="92" mass="9776">MTDLAWFKSSYSGGNDGESCVEVAITPRSVHARDSRYGTGGSPRLMLGAGSWGPFLSSLRCAEVAVGQGELSVNSVATLFESFAPGRSQRFR</sequence>
<reference evidence="2" key="2">
    <citation type="submission" date="2020-09" db="EMBL/GenBank/DDBJ databases">
        <authorList>
            <person name="Sun Q."/>
            <person name="Ohkuma M."/>
        </authorList>
    </citation>
    <scope>NUCLEOTIDE SEQUENCE</scope>
    <source>
        <strain evidence="2">JCM 4234</strain>
    </source>
</reference>
<feature type="domain" description="DUF397" evidence="1">
    <location>
        <begin position="4"/>
        <end position="60"/>
    </location>
</feature>
<protein>
    <recommendedName>
        <fullName evidence="1">DUF397 domain-containing protein</fullName>
    </recommendedName>
</protein>
<name>A0A918G7P0_STRGD</name>
<comment type="caution">
    <text evidence="2">The sequence shown here is derived from an EMBL/GenBank/DDBJ whole genome shotgun (WGS) entry which is preliminary data.</text>
</comment>
<dbReference type="AlphaFoldDB" id="A0A918G7P0"/>
<accession>A0A918G7P0</accession>
<proteinExistence type="predicted"/>
<gene>
    <name evidence="2" type="ORF">GCM10010238_09520</name>
</gene>
<dbReference type="Pfam" id="PF04149">
    <property type="entry name" value="DUF397"/>
    <property type="match status" value="1"/>
</dbReference>
<evidence type="ECO:0000313" key="2">
    <source>
        <dbReference type="EMBL" id="GGS23569.1"/>
    </source>
</evidence>
<organism evidence="2 3">
    <name type="scientific">Streptomyces griseoviridis</name>
    <dbReference type="NCBI Taxonomy" id="45398"/>
    <lineage>
        <taxon>Bacteria</taxon>
        <taxon>Bacillati</taxon>
        <taxon>Actinomycetota</taxon>
        <taxon>Actinomycetes</taxon>
        <taxon>Kitasatosporales</taxon>
        <taxon>Streptomycetaceae</taxon>
        <taxon>Streptomyces</taxon>
    </lineage>
</organism>
<evidence type="ECO:0000259" key="1">
    <source>
        <dbReference type="Pfam" id="PF04149"/>
    </source>
</evidence>
<dbReference type="EMBL" id="BMSL01000002">
    <property type="protein sequence ID" value="GGS23569.1"/>
    <property type="molecule type" value="Genomic_DNA"/>
</dbReference>
<dbReference type="InterPro" id="IPR007278">
    <property type="entry name" value="DUF397"/>
</dbReference>
<dbReference type="Proteomes" id="UP000653493">
    <property type="component" value="Unassembled WGS sequence"/>
</dbReference>
<reference evidence="2" key="1">
    <citation type="journal article" date="2014" name="Int. J. Syst. Evol. Microbiol.">
        <title>Complete genome sequence of Corynebacterium casei LMG S-19264T (=DSM 44701T), isolated from a smear-ripened cheese.</title>
        <authorList>
            <consortium name="US DOE Joint Genome Institute (JGI-PGF)"/>
            <person name="Walter F."/>
            <person name="Albersmeier A."/>
            <person name="Kalinowski J."/>
            <person name="Ruckert C."/>
        </authorList>
    </citation>
    <scope>NUCLEOTIDE SEQUENCE</scope>
    <source>
        <strain evidence="2">JCM 4234</strain>
    </source>
</reference>
<keyword evidence="3" id="KW-1185">Reference proteome</keyword>